<dbReference type="Proteomes" id="UP001549749">
    <property type="component" value="Unassembled WGS sequence"/>
</dbReference>
<proteinExistence type="predicted"/>
<comment type="caution">
    <text evidence="1">The sequence shown here is derived from an EMBL/GenBank/DDBJ whole genome shotgun (WGS) entry which is preliminary data.</text>
</comment>
<name>A0ABV2TCI1_9BACT</name>
<evidence type="ECO:0000313" key="2">
    <source>
        <dbReference type="Proteomes" id="UP001549749"/>
    </source>
</evidence>
<protein>
    <submittedName>
        <fullName evidence="1">Conjugative transposon protein TraN</fullName>
    </submittedName>
</protein>
<dbReference type="InterPro" id="IPR022298">
    <property type="entry name" value="Conjug_transposon_TraN"/>
</dbReference>
<evidence type="ECO:0000313" key="1">
    <source>
        <dbReference type="EMBL" id="MET7000731.1"/>
    </source>
</evidence>
<keyword evidence="2" id="KW-1185">Reference proteome</keyword>
<reference evidence="1 2" key="1">
    <citation type="submission" date="2024-06" db="EMBL/GenBank/DDBJ databases">
        <title>Chitinophaga defluvii sp. nov., isolated from municipal sewage.</title>
        <authorList>
            <person name="Zhang L."/>
        </authorList>
    </citation>
    <scope>NUCLEOTIDE SEQUENCE [LARGE SCALE GENOMIC DNA]</scope>
    <source>
        <strain evidence="1 2">H8</strain>
    </source>
</reference>
<sequence length="279" mass="31160">MKECGRVVLCVIMLLTGQMVRAQNLVTEVKAKVIPMHLEISKWKTTNLIFPYAIKSVDRGQQDVMVQKAKGVENILQVKAASDTLKETNLTVVCSDGTLYSFIVHYLANPAQLNFSLGKVIAQTPWALFSSGDNNEAKVNDLATSLGHKQPIIKNIRASASDIALRCIGLYIKDDVMYLQLELDNNSTIGYNVDQLRFYIQDLKKAKRTASQQLQITPLYVSGNSTVIGSRSSQNIVVAVPKFTIPDQKVLVIEMMERDGGRNLLIRIRNRHLMNVVQL</sequence>
<organism evidence="1 2">
    <name type="scientific">Chitinophaga defluvii</name>
    <dbReference type="NCBI Taxonomy" id="3163343"/>
    <lineage>
        <taxon>Bacteria</taxon>
        <taxon>Pseudomonadati</taxon>
        <taxon>Bacteroidota</taxon>
        <taxon>Chitinophagia</taxon>
        <taxon>Chitinophagales</taxon>
        <taxon>Chitinophagaceae</taxon>
        <taxon>Chitinophaga</taxon>
    </lineage>
</organism>
<accession>A0ABV2TCI1</accession>
<dbReference type="RefSeq" id="WP_354663283.1">
    <property type="nucleotide sequence ID" value="NZ_JBEXAC010000002.1"/>
</dbReference>
<dbReference type="Pfam" id="PF13595">
    <property type="entry name" value="DUF4138"/>
    <property type="match status" value="1"/>
</dbReference>
<dbReference type="NCBIfam" id="TIGR03780">
    <property type="entry name" value="Bac_Flav_CT_N"/>
    <property type="match status" value="1"/>
</dbReference>
<dbReference type="EMBL" id="JBEXAC010000002">
    <property type="protein sequence ID" value="MET7000731.1"/>
    <property type="molecule type" value="Genomic_DNA"/>
</dbReference>
<gene>
    <name evidence="1" type="primary">traN</name>
    <name evidence="1" type="ORF">ABR189_25330</name>
</gene>